<dbReference type="STRING" id="3750.A0A498JKV7"/>
<dbReference type="Proteomes" id="UP000290289">
    <property type="component" value="Chromosome 6"/>
</dbReference>
<dbReference type="EMBL" id="RDQH01000332">
    <property type="protein sequence ID" value="RXH95665.1"/>
    <property type="molecule type" value="Genomic_DNA"/>
</dbReference>
<protein>
    <submittedName>
        <fullName evidence="1">Uncharacterized protein</fullName>
    </submittedName>
</protein>
<accession>A0A498JKV7</accession>
<sequence length="193" mass="21568">LPPGCTQPASSSSSPVAFLFAFRSASKPQQFSHDNEDSDSDYVKIKHELEDDDADEVLEARLINCGPRFVVEDEDSDGDWANIESTSEEKEEEVEGLEDVDVVGKALRKCAKISMYLRNELHGNSTPVVSDRYTEVEVVIVRIVNQDDIIEACRSEDSDFQPILKPYQLVGVNFLFLLYQEGIGGGTYFFCSL</sequence>
<organism evidence="1 2">
    <name type="scientific">Malus domestica</name>
    <name type="common">Apple</name>
    <name type="synonym">Pyrus malus</name>
    <dbReference type="NCBI Taxonomy" id="3750"/>
    <lineage>
        <taxon>Eukaryota</taxon>
        <taxon>Viridiplantae</taxon>
        <taxon>Streptophyta</taxon>
        <taxon>Embryophyta</taxon>
        <taxon>Tracheophyta</taxon>
        <taxon>Spermatophyta</taxon>
        <taxon>Magnoliopsida</taxon>
        <taxon>eudicotyledons</taxon>
        <taxon>Gunneridae</taxon>
        <taxon>Pentapetalae</taxon>
        <taxon>rosids</taxon>
        <taxon>fabids</taxon>
        <taxon>Rosales</taxon>
        <taxon>Rosaceae</taxon>
        <taxon>Amygdaloideae</taxon>
        <taxon>Maleae</taxon>
        <taxon>Malus</taxon>
    </lineage>
</organism>
<reference evidence="1 2" key="1">
    <citation type="submission" date="2018-10" db="EMBL/GenBank/DDBJ databases">
        <title>A high-quality apple genome assembly.</title>
        <authorList>
            <person name="Hu J."/>
        </authorList>
    </citation>
    <scope>NUCLEOTIDE SEQUENCE [LARGE SCALE GENOMIC DNA]</scope>
    <source>
        <strain evidence="2">cv. HFTH1</strain>
        <tissue evidence="1">Young leaf</tissue>
    </source>
</reference>
<keyword evidence="2" id="KW-1185">Reference proteome</keyword>
<proteinExistence type="predicted"/>
<gene>
    <name evidence="1" type="ORF">DVH24_008165</name>
</gene>
<name>A0A498JKV7_MALDO</name>
<evidence type="ECO:0000313" key="1">
    <source>
        <dbReference type="EMBL" id="RXH95665.1"/>
    </source>
</evidence>
<dbReference type="AlphaFoldDB" id="A0A498JKV7"/>
<evidence type="ECO:0000313" key="2">
    <source>
        <dbReference type="Proteomes" id="UP000290289"/>
    </source>
</evidence>
<feature type="non-terminal residue" evidence="1">
    <location>
        <position position="1"/>
    </location>
</feature>
<comment type="caution">
    <text evidence="1">The sequence shown here is derived from an EMBL/GenBank/DDBJ whole genome shotgun (WGS) entry which is preliminary data.</text>
</comment>